<comment type="caution">
    <text evidence="7">The sequence shown here is derived from an EMBL/GenBank/DDBJ whole genome shotgun (WGS) entry which is preliminary data.</text>
</comment>
<dbReference type="PANTHER" id="PTHR23508">
    <property type="entry name" value="CARBOXYLIC ACID TRANSPORTER PROTEIN HOMOLOG"/>
    <property type="match status" value="1"/>
</dbReference>
<dbReference type="InterPro" id="IPR020846">
    <property type="entry name" value="MFS_dom"/>
</dbReference>
<evidence type="ECO:0000256" key="5">
    <source>
        <dbReference type="SAM" id="Phobius"/>
    </source>
</evidence>
<gene>
    <name evidence="7" type="ORF">DF222_06630</name>
</gene>
<feature type="transmembrane region" description="Helical" evidence="5">
    <location>
        <begin position="60"/>
        <end position="84"/>
    </location>
</feature>
<dbReference type="PANTHER" id="PTHR23508:SF10">
    <property type="entry name" value="CARBOXYLIC ACID TRANSPORTER PROTEIN HOMOLOG"/>
    <property type="match status" value="1"/>
</dbReference>
<feature type="transmembrane region" description="Helical" evidence="5">
    <location>
        <begin position="335"/>
        <end position="353"/>
    </location>
</feature>
<accession>A0A2U1T6U4</accession>
<dbReference type="InterPro" id="IPR005829">
    <property type="entry name" value="Sugar_transporter_CS"/>
</dbReference>
<feature type="transmembrane region" description="Helical" evidence="5">
    <location>
        <begin position="359"/>
        <end position="381"/>
    </location>
</feature>
<dbReference type="Proteomes" id="UP000244989">
    <property type="component" value="Unassembled WGS sequence"/>
</dbReference>
<dbReference type="EMBL" id="QEEZ01000010">
    <property type="protein sequence ID" value="PWC01608.1"/>
    <property type="molecule type" value="Genomic_DNA"/>
</dbReference>
<keyword evidence="2 5" id="KW-0812">Transmembrane</keyword>
<proteinExistence type="predicted"/>
<evidence type="ECO:0000256" key="1">
    <source>
        <dbReference type="ARBA" id="ARBA00004651"/>
    </source>
</evidence>
<dbReference type="PROSITE" id="PS50850">
    <property type="entry name" value="MFS"/>
    <property type="match status" value="1"/>
</dbReference>
<protein>
    <submittedName>
        <fullName evidence="7">MFS transporter</fullName>
    </submittedName>
</protein>
<feature type="transmembrane region" description="Helical" evidence="5">
    <location>
        <begin position="96"/>
        <end position="120"/>
    </location>
</feature>
<dbReference type="Gene3D" id="1.20.1250.20">
    <property type="entry name" value="MFS general substrate transporter like domains"/>
    <property type="match status" value="1"/>
</dbReference>
<dbReference type="InterPro" id="IPR011701">
    <property type="entry name" value="MFS"/>
</dbReference>
<feature type="transmembrane region" description="Helical" evidence="5">
    <location>
        <begin position="214"/>
        <end position="234"/>
    </location>
</feature>
<dbReference type="InterPro" id="IPR036259">
    <property type="entry name" value="MFS_trans_sf"/>
</dbReference>
<evidence type="ECO:0000256" key="3">
    <source>
        <dbReference type="ARBA" id="ARBA00022989"/>
    </source>
</evidence>
<name>A0A2U1T6U4_9CORY</name>
<dbReference type="SUPFAM" id="SSF103473">
    <property type="entry name" value="MFS general substrate transporter"/>
    <property type="match status" value="1"/>
</dbReference>
<feature type="transmembrane region" description="Helical" evidence="5">
    <location>
        <begin position="127"/>
        <end position="145"/>
    </location>
</feature>
<evidence type="ECO:0000256" key="4">
    <source>
        <dbReference type="ARBA" id="ARBA00023136"/>
    </source>
</evidence>
<dbReference type="Pfam" id="PF07690">
    <property type="entry name" value="MFS_1"/>
    <property type="match status" value="1"/>
</dbReference>
<dbReference type="GO" id="GO:0005886">
    <property type="term" value="C:plasma membrane"/>
    <property type="evidence" value="ECO:0007669"/>
    <property type="project" value="UniProtKB-SubCell"/>
</dbReference>
<dbReference type="GO" id="GO:0046943">
    <property type="term" value="F:carboxylic acid transmembrane transporter activity"/>
    <property type="evidence" value="ECO:0007669"/>
    <property type="project" value="TreeGrafter"/>
</dbReference>
<feature type="transmembrane region" description="Helical" evidence="5">
    <location>
        <begin position="306"/>
        <end position="328"/>
    </location>
</feature>
<sequence length="464" mass="50431">MRRVLWRPLRDRAADSGVIRTKSTSKCVLEHNPSGSGFPREGQLEGEVMIWDSTKSSYKWIVLVGSFLVYMFDCLEVTVLSFVLPALSEEFAITPVTAGVLVTATLIGMGFSGPIIGFVADNMGRKFALLTCLVVFVVLTAGIYLAPSVWIIMVMRFLAGVGLGGVWGVLAAYITETWPARHRGKAIGVVMAAYPFGGALAAQLSTLLLPNWRLLFLVAGISAFIPLVVVLVLFRESEVWRQDRHNRREQGQTEAAGFGELFRDGRARLTVIASIVCSFAMVGFYGSNSWFPTYLAVERDFSQAEIGNHITVMSMTSVVGFFVFGYLADYLGGKRAILVSLIGSGVMLFLYGFTSGKTLLWLVGPLFCFCMVLPGIYAPYISSLYPARIRTTGAGFTYNIGRGISAFGPLVVGAIAEVFSFSVGIMIFGVLFAFATAFMLMMPSVGKPVEKQPVVKDKEEAVAA</sequence>
<evidence type="ECO:0000313" key="7">
    <source>
        <dbReference type="EMBL" id="PWC01608.1"/>
    </source>
</evidence>
<keyword evidence="4 5" id="KW-0472">Membrane</keyword>
<dbReference type="PROSITE" id="PS00216">
    <property type="entry name" value="SUGAR_TRANSPORT_1"/>
    <property type="match status" value="1"/>
</dbReference>
<evidence type="ECO:0000256" key="2">
    <source>
        <dbReference type="ARBA" id="ARBA00022692"/>
    </source>
</evidence>
<keyword evidence="8" id="KW-1185">Reference proteome</keyword>
<dbReference type="AlphaFoldDB" id="A0A2U1T6U4"/>
<feature type="domain" description="Major facilitator superfamily (MFS) profile" evidence="6">
    <location>
        <begin position="62"/>
        <end position="447"/>
    </location>
</feature>
<comment type="subcellular location">
    <subcellularLocation>
        <location evidence="1">Cell membrane</location>
        <topology evidence="1">Multi-pass membrane protein</topology>
    </subcellularLocation>
</comment>
<dbReference type="KEGG" id="cyz:C3B44_03970"/>
<feature type="transmembrane region" description="Helical" evidence="5">
    <location>
        <begin position="186"/>
        <end position="208"/>
    </location>
</feature>
<feature type="transmembrane region" description="Helical" evidence="5">
    <location>
        <begin position="269"/>
        <end position="286"/>
    </location>
</feature>
<keyword evidence="3 5" id="KW-1133">Transmembrane helix</keyword>
<organism evidence="7 8">
    <name type="scientific">Corynebacterium yudongzhengii</name>
    <dbReference type="NCBI Taxonomy" id="2080740"/>
    <lineage>
        <taxon>Bacteria</taxon>
        <taxon>Bacillati</taxon>
        <taxon>Actinomycetota</taxon>
        <taxon>Actinomycetes</taxon>
        <taxon>Mycobacteriales</taxon>
        <taxon>Corynebacteriaceae</taxon>
        <taxon>Corynebacterium</taxon>
    </lineage>
</organism>
<feature type="transmembrane region" description="Helical" evidence="5">
    <location>
        <begin position="393"/>
        <end position="415"/>
    </location>
</feature>
<evidence type="ECO:0000259" key="6">
    <source>
        <dbReference type="PROSITE" id="PS50850"/>
    </source>
</evidence>
<feature type="transmembrane region" description="Helical" evidence="5">
    <location>
        <begin position="151"/>
        <end position="174"/>
    </location>
</feature>
<dbReference type="PROSITE" id="PS00217">
    <property type="entry name" value="SUGAR_TRANSPORT_2"/>
    <property type="match status" value="1"/>
</dbReference>
<feature type="transmembrane region" description="Helical" evidence="5">
    <location>
        <begin position="421"/>
        <end position="442"/>
    </location>
</feature>
<reference evidence="8" key="1">
    <citation type="submission" date="2018-04" db="EMBL/GenBank/DDBJ databases">
        <authorList>
            <person name="Liu S."/>
            <person name="Wang Z."/>
            <person name="Li J."/>
        </authorList>
    </citation>
    <scope>NUCLEOTIDE SEQUENCE [LARGE SCALE GENOMIC DNA]</scope>
    <source>
        <strain evidence="8">2189</strain>
    </source>
</reference>
<evidence type="ECO:0000313" key="8">
    <source>
        <dbReference type="Proteomes" id="UP000244989"/>
    </source>
</evidence>